<dbReference type="InterPro" id="IPR014710">
    <property type="entry name" value="RmlC-like_jellyroll"/>
</dbReference>
<evidence type="ECO:0000313" key="3">
    <source>
        <dbReference type="EMBL" id="CAE6497078.1"/>
    </source>
</evidence>
<reference evidence="3" key="1">
    <citation type="submission" date="2021-02" db="EMBL/GenBank/DDBJ databases">
        <authorList>
            <person name="Han P."/>
        </authorList>
    </citation>
    <scope>NUCLEOTIDE SEQUENCE</scope>
    <source>
        <strain evidence="3">Candidatus Nitrosotenuis uzonensis 5A</strain>
    </source>
</reference>
<dbReference type="EMBL" id="CAJNAQ010000005">
    <property type="protein sequence ID" value="CAE6497078.1"/>
    <property type="molecule type" value="Genomic_DNA"/>
</dbReference>
<dbReference type="AlphaFoldDB" id="A0A812F156"/>
<sequence length="106" mass="12267">MKLEFDTKQYIGKIKESSNYFHTFINRDNIAAGILVLEPGQEDTQTPHDSDEIYYVVRGDGFLRINNKEYRVSAGMAYYVQKQVPHKFFGNKTDLIVVYFFSGPDS</sequence>
<evidence type="ECO:0000259" key="2">
    <source>
        <dbReference type="Pfam" id="PF07883"/>
    </source>
</evidence>
<name>A0A812F156_9ARCH</name>
<protein>
    <submittedName>
        <fullName evidence="3">Cupin 2 conserved barrel domain protein</fullName>
    </submittedName>
</protein>
<dbReference type="InterPro" id="IPR013096">
    <property type="entry name" value="Cupin_2"/>
</dbReference>
<dbReference type="Pfam" id="PF07883">
    <property type="entry name" value="Cupin_2"/>
    <property type="match status" value="1"/>
</dbReference>
<dbReference type="Proteomes" id="UP000655759">
    <property type="component" value="Unassembled WGS sequence"/>
</dbReference>
<dbReference type="InterPro" id="IPR011051">
    <property type="entry name" value="RmlC_Cupin_sf"/>
</dbReference>
<organism evidence="3 4">
    <name type="scientific">Candidatus Nitrosotenuis uzonensis</name>
    <dbReference type="NCBI Taxonomy" id="1407055"/>
    <lineage>
        <taxon>Archaea</taxon>
        <taxon>Nitrososphaerota</taxon>
        <taxon>Candidatus Nitrosotenuis</taxon>
    </lineage>
</organism>
<dbReference type="SUPFAM" id="SSF51182">
    <property type="entry name" value="RmlC-like cupins"/>
    <property type="match status" value="1"/>
</dbReference>
<dbReference type="GO" id="GO:0046872">
    <property type="term" value="F:metal ion binding"/>
    <property type="evidence" value="ECO:0007669"/>
    <property type="project" value="UniProtKB-KW"/>
</dbReference>
<keyword evidence="1" id="KW-0479">Metal-binding</keyword>
<evidence type="ECO:0000313" key="4">
    <source>
        <dbReference type="Proteomes" id="UP000655759"/>
    </source>
</evidence>
<dbReference type="Gene3D" id="2.60.120.10">
    <property type="entry name" value="Jelly Rolls"/>
    <property type="match status" value="1"/>
</dbReference>
<dbReference type="RefSeq" id="WP_205099712.1">
    <property type="nucleotide sequence ID" value="NZ_CAJNAQ010000005.1"/>
</dbReference>
<dbReference type="PANTHER" id="PTHR35848">
    <property type="entry name" value="OXALATE-BINDING PROTEIN"/>
    <property type="match status" value="1"/>
</dbReference>
<comment type="caution">
    <text evidence="3">The sequence shown here is derived from an EMBL/GenBank/DDBJ whole genome shotgun (WGS) entry which is preliminary data.</text>
</comment>
<proteinExistence type="predicted"/>
<gene>
    <name evidence="3" type="ORF">NUZ5A_50628</name>
</gene>
<dbReference type="InterPro" id="IPR051610">
    <property type="entry name" value="GPI/OXD"/>
</dbReference>
<dbReference type="PANTHER" id="PTHR35848:SF6">
    <property type="entry name" value="CUPIN TYPE-2 DOMAIN-CONTAINING PROTEIN"/>
    <property type="match status" value="1"/>
</dbReference>
<feature type="domain" description="Cupin type-2" evidence="2">
    <location>
        <begin position="34"/>
        <end position="98"/>
    </location>
</feature>
<evidence type="ECO:0000256" key="1">
    <source>
        <dbReference type="ARBA" id="ARBA00022723"/>
    </source>
</evidence>
<accession>A0A812F156</accession>